<dbReference type="RefSeq" id="WP_072915236.1">
    <property type="nucleotide sequence ID" value="NZ_FQYQ01000007.1"/>
</dbReference>
<name>A0A1M6FEZ9_PSEXY</name>
<dbReference type="InterPro" id="IPR011006">
    <property type="entry name" value="CheY-like_superfamily"/>
</dbReference>
<reference evidence="6 7" key="1">
    <citation type="submission" date="2016-11" db="EMBL/GenBank/DDBJ databases">
        <authorList>
            <person name="Jaros S."/>
            <person name="Januszkiewicz K."/>
            <person name="Wedrychowicz H."/>
        </authorList>
    </citation>
    <scope>NUCLEOTIDE SEQUENCE [LARGE SCALE GENOMIC DNA]</scope>
    <source>
        <strain evidence="6 7">DSM 14809</strain>
    </source>
</reference>
<evidence type="ECO:0000313" key="7">
    <source>
        <dbReference type="Proteomes" id="UP000184185"/>
    </source>
</evidence>
<dbReference type="InterPro" id="IPR050595">
    <property type="entry name" value="Bact_response_regulator"/>
</dbReference>
<accession>A0A1M6FEZ9</accession>
<proteinExistence type="predicted"/>
<dbReference type="EMBL" id="FQYQ01000007">
    <property type="protein sequence ID" value="SHI96304.1"/>
    <property type="molecule type" value="Genomic_DNA"/>
</dbReference>
<dbReference type="OrthoDB" id="1706569at2"/>
<evidence type="ECO:0000313" key="6">
    <source>
        <dbReference type="EMBL" id="SHI96304.1"/>
    </source>
</evidence>
<comment type="function">
    <text evidence="3">May play the central regulatory role in sporulation. It may be an element of the effector pathway responsible for the activation of sporulation genes in response to nutritional stress. Spo0A may act in concert with spo0H (a sigma factor) to control the expression of some genes that are critical to the sporulation process.</text>
</comment>
<feature type="modified residue" description="4-aspartylphosphate" evidence="4">
    <location>
        <position position="182"/>
    </location>
</feature>
<feature type="domain" description="Response regulatory" evidence="5">
    <location>
        <begin position="134"/>
        <end position="249"/>
    </location>
</feature>
<dbReference type="PANTHER" id="PTHR44591:SF3">
    <property type="entry name" value="RESPONSE REGULATORY DOMAIN-CONTAINING PROTEIN"/>
    <property type="match status" value="1"/>
</dbReference>
<organism evidence="6 7">
    <name type="scientific">Pseudobutyrivibrio xylanivorans DSM 14809</name>
    <dbReference type="NCBI Taxonomy" id="1123012"/>
    <lineage>
        <taxon>Bacteria</taxon>
        <taxon>Bacillati</taxon>
        <taxon>Bacillota</taxon>
        <taxon>Clostridia</taxon>
        <taxon>Lachnospirales</taxon>
        <taxon>Lachnospiraceae</taxon>
        <taxon>Pseudobutyrivibrio</taxon>
    </lineage>
</organism>
<sequence>MRKILIVGDFSSDTSDVNSFLEQHFHTQLCTDSGKIVKSMLKMYAPELVLMDIDGFENVHEEVFEAIKEYNPDLPVITYGREKKKQLFISYYYSGQCKHIAQPTRETIIREICKEFNMNADVIINAVVDTEKKHIIVVDDNPVLLRNMRNMLQDKYRVTLATSAAQCMKAMGQDSPDLIILDYEMPVVDGRQTLEMIRAEEDYKNVPVIFLTGIADKEHVDAVLDLKPAGYFVKPPMQTKIINAIENIFLKQGD</sequence>
<dbReference type="SMART" id="SM00448">
    <property type="entry name" value="REC"/>
    <property type="match status" value="1"/>
</dbReference>
<dbReference type="SUPFAM" id="SSF52172">
    <property type="entry name" value="CheY-like"/>
    <property type="match status" value="2"/>
</dbReference>
<dbReference type="InterPro" id="IPR001789">
    <property type="entry name" value="Sig_transdc_resp-reg_receiver"/>
</dbReference>
<evidence type="ECO:0000256" key="2">
    <source>
        <dbReference type="ARBA" id="ARBA00022553"/>
    </source>
</evidence>
<dbReference type="Gene3D" id="3.40.50.2300">
    <property type="match status" value="2"/>
</dbReference>
<dbReference type="Proteomes" id="UP000184185">
    <property type="component" value="Unassembled WGS sequence"/>
</dbReference>
<keyword evidence="2 4" id="KW-0597">Phosphoprotein</keyword>
<dbReference type="AlphaFoldDB" id="A0A1M6FEZ9"/>
<dbReference type="CDD" id="cd00156">
    <property type="entry name" value="REC"/>
    <property type="match status" value="1"/>
</dbReference>
<dbReference type="GO" id="GO:0000160">
    <property type="term" value="P:phosphorelay signal transduction system"/>
    <property type="evidence" value="ECO:0007669"/>
    <property type="project" value="InterPro"/>
</dbReference>
<gene>
    <name evidence="6" type="ORF">SAMN02745725_01488</name>
</gene>
<dbReference type="STRING" id="185007.SAMN02910350_00251"/>
<keyword evidence="7" id="KW-1185">Reference proteome</keyword>
<dbReference type="PANTHER" id="PTHR44591">
    <property type="entry name" value="STRESS RESPONSE REGULATOR PROTEIN 1"/>
    <property type="match status" value="1"/>
</dbReference>
<dbReference type="PROSITE" id="PS50110">
    <property type="entry name" value="RESPONSE_REGULATORY"/>
    <property type="match status" value="1"/>
</dbReference>
<evidence type="ECO:0000259" key="5">
    <source>
        <dbReference type="PROSITE" id="PS50110"/>
    </source>
</evidence>
<protein>
    <recommendedName>
        <fullName evidence="1">Stage 0 sporulation protein A homolog</fullName>
    </recommendedName>
</protein>
<evidence type="ECO:0000256" key="1">
    <source>
        <dbReference type="ARBA" id="ARBA00018672"/>
    </source>
</evidence>
<evidence type="ECO:0000256" key="3">
    <source>
        <dbReference type="ARBA" id="ARBA00024867"/>
    </source>
</evidence>
<dbReference type="Pfam" id="PF00072">
    <property type="entry name" value="Response_reg"/>
    <property type="match status" value="1"/>
</dbReference>
<evidence type="ECO:0000256" key="4">
    <source>
        <dbReference type="PROSITE-ProRule" id="PRU00169"/>
    </source>
</evidence>